<gene>
    <name evidence="1" type="ORF">M9H77_12848</name>
</gene>
<keyword evidence="2" id="KW-1185">Reference proteome</keyword>
<dbReference type="EMBL" id="CM044703">
    <property type="protein sequence ID" value="KAI5672484.1"/>
    <property type="molecule type" value="Genomic_DNA"/>
</dbReference>
<proteinExistence type="predicted"/>
<name>A0ACC0BIH6_CATRO</name>
<organism evidence="1 2">
    <name type="scientific">Catharanthus roseus</name>
    <name type="common">Madagascar periwinkle</name>
    <name type="synonym">Vinca rosea</name>
    <dbReference type="NCBI Taxonomy" id="4058"/>
    <lineage>
        <taxon>Eukaryota</taxon>
        <taxon>Viridiplantae</taxon>
        <taxon>Streptophyta</taxon>
        <taxon>Embryophyta</taxon>
        <taxon>Tracheophyta</taxon>
        <taxon>Spermatophyta</taxon>
        <taxon>Magnoliopsida</taxon>
        <taxon>eudicotyledons</taxon>
        <taxon>Gunneridae</taxon>
        <taxon>Pentapetalae</taxon>
        <taxon>asterids</taxon>
        <taxon>lamiids</taxon>
        <taxon>Gentianales</taxon>
        <taxon>Apocynaceae</taxon>
        <taxon>Rauvolfioideae</taxon>
        <taxon>Vinceae</taxon>
        <taxon>Catharanthinae</taxon>
        <taxon>Catharanthus</taxon>
    </lineage>
</organism>
<protein>
    <submittedName>
        <fullName evidence="1">Uncharacterized protein</fullName>
    </submittedName>
</protein>
<evidence type="ECO:0000313" key="2">
    <source>
        <dbReference type="Proteomes" id="UP001060085"/>
    </source>
</evidence>
<comment type="caution">
    <text evidence="1">The sequence shown here is derived from an EMBL/GenBank/DDBJ whole genome shotgun (WGS) entry which is preliminary data.</text>
</comment>
<accession>A0ACC0BIH6</accession>
<reference evidence="2" key="1">
    <citation type="journal article" date="2023" name="Nat. Plants">
        <title>Single-cell RNA sequencing provides a high-resolution roadmap for understanding the multicellular compartmentation of specialized metabolism.</title>
        <authorList>
            <person name="Sun S."/>
            <person name="Shen X."/>
            <person name="Li Y."/>
            <person name="Li Y."/>
            <person name="Wang S."/>
            <person name="Li R."/>
            <person name="Zhang H."/>
            <person name="Shen G."/>
            <person name="Guo B."/>
            <person name="Wei J."/>
            <person name="Xu J."/>
            <person name="St-Pierre B."/>
            <person name="Chen S."/>
            <person name="Sun C."/>
        </authorList>
    </citation>
    <scope>NUCLEOTIDE SEQUENCE [LARGE SCALE GENOMIC DNA]</scope>
</reference>
<dbReference type="Proteomes" id="UP001060085">
    <property type="component" value="Linkage Group LG03"/>
</dbReference>
<sequence length="138" mass="15903">MSVLLIFFYFGLVRRFLRIENGFQEHNSLQAILYHCGSLQLLDQRKLPLDGIYLDIRDANDGWFLVDQMSSAHVYLKLNKGQMIDDIPEGVLEDCAQLVKANSIQGNKVNNVDGCWPSWFPQFEDVESVEEDCRGNKF</sequence>
<evidence type="ECO:0000313" key="1">
    <source>
        <dbReference type="EMBL" id="KAI5672484.1"/>
    </source>
</evidence>